<dbReference type="EMBL" id="BQKY01000011">
    <property type="protein sequence ID" value="GJN92597.1"/>
    <property type="molecule type" value="Genomic_DNA"/>
</dbReference>
<dbReference type="PROSITE" id="PS51207">
    <property type="entry name" value="PXA"/>
    <property type="match status" value="1"/>
</dbReference>
<reference evidence="3 4" key="1">
    <citation type="submission" date="2021-12" db="EMBL/GenBank/DDBJ databases">
        <title>High titer production of polyol ester of fatty acids by Rhodotorula paludigena BS15 towards product separation-free biomass refinery.</title>
        <authorList>
            <person name="Mano J."/>
            <person name="Ono H."/>
            <person name="Tanaka T."/>
            <person name="Naito K."/>
            <person name="Sushida H."/>
            <person name="Ike M."/>
            <person name="Tokuyasu K."/>
            <person name="Kitaoka M."/>
        </authorList>
    </citation>
    <scope>NUCLEOTIDE SEQUENCE [LARGE SCALE GENOMIC DNA]</scope>
    <source>
        <strain evidence="3 4">BS15</strain>
    </source>
</reference>
<feature type="domain" description="PXA" evidence="2">
    <location>
        <begin position="57"/>
        <end position="246"/>
    </location>
</feature>
<evidence type="ECO:0000259" key="2">
    <source>
        <dbReference type="PROSITE" id="PS51207"/>
    </source>
</evidence>
<feature type="region of interest" description="Disordered" evidence="1">
    <location>
        <begin position="1"/>
        <end position="32"/>
    </location>
</feature>
<evidence type="ECO:0000313" key="4">
    <source>
        <dbReference type="Proteomes" id="UP001342314"/>
    </source>
</evidence>
<protein>
    <recommendedName>
        <fullName evidence="2">PXA domain-containing protein</fullName>
    </recommendedName>
</protein>
<evidence type="ECO:0000256" key="1">
    <source>
        <dbReference type="SAM" id="MobiDB-lite"/>
    </source>
</evidence>
<dbReference type="AlphaFoldDB" id="A0AAV5GSW0"/>
<keyword evidence="4" id="KW-1185">Reference proteome</keyword>
<sequence length="476" mass="51828">MPTRRTASPIRSWETPRSSLSGPNNANSSPAPLHQRILLPSSATATKSPRILHSSAHSTLDPLLLDLIALALRAYVTPWYNGSISRDPDKDFLRAVTTVLVHVVQALEVRLAALDWVQLVTRDVPDLLAAHYEDWDIAHERAEGEAAERLFDHLQSHIAVSLSAPFTESTSTPTSPIAASVDKVYLRTLVDQLLKLLLPPEDLHAETERAIVREILVGVVFGTVYNRVTQPWFLHGLIAKQLEAHEIQPRKTPVADSLAQDSAPAGSTGIAGMISNVGSHLVSAVAAVFSFAFSGTPTLPADPPTTKSPIHEPSLALARAVLPRSALLDQLLRTLYLPLFLLSTPLDALVSSFVRTRLATESTARAVLQGAIRGMFPHEGWPAPKEEDPDDEGREELKRRCEEALARTLPESLPGLLFPSLPTPSEPPDSLAPRLRLAQHLLRPLASHTANVHFFVSLIDLVVGKVFPELLVAPLD</sequence>
<gene>
    <name evidence="3" type="ORF">Rhopal_005632-T1</name>
</gene>
<dbReference type="PANTHER" id="PTHR22775">
    <property type="entry name" value="SORTING NEXIN"/>
    <property type="match status" value="1"/>
</dbReference>
<dbReference type="GO" id="GO:0035091">
    <property type="term" value="F:phosphatidylinositol binding"/>
    <property type="evidence" value="ECO:0007669"/>
    <property type="project" value="TreeGrafter"/>
</dbReference>
<dbReference type="InterPro" id="IPR003114">
    <property type="entry name" value="Phox_assoc"/>
</dbReference>
<name>A0AAV5GSW0_9BASI</name>
<dbReference type="SMART" id="SM00313">
    <property type="entry name" value="PXA"/>
    <property type="match status" value="1"/>
</dbReference>
<comment type="caution">
    <text evidence="3">The sequence shown here is derived from an EMBL/GenBank/DDBJ whole genome shotgun (WGS) entry which is preliminary data.</text>
</comment>
<feature type="compositionally biased region" description="Polar residues" evidence="1">
    <location>
        <begin position="15"/>
        <end position="30"/>
    </location>
</feature>
<dbReference type="PANTHER" id="PTHR22775:SF3">
    <property type="entry name" value="SORTING NEXIN-13"/>
    <property type="match status" value="1"/>
</dbReference>
<proteinExistence type="predicted"/>
<accession>A0AAV5GSW0</accession>
<organism evidence="3 4">
    <name type="scientific">Rhodotorula paludigena</name>
    <dbReference type="NCBI Taxonomy" id="86838"/>
    <lineage>
        <taxon>Eukaryota</taxon>
        <taxon>Fungi</taxon>
        <taxon>Dikarya</taxon>
        <taxon>Basidiomycota</taxon>
        <taxon>Pucciniomycotina</taxon>
        <taxon>Microbotryomycetes</taxon>
        <taxon>Sporidiobolales</taxon>
        <taxon>Sporidiobolaceae</taxon>
        <taxon>Rhodotorula</taxon>
    </lineage>
</organism>
<dbReference type="Pfam" id="PF02194">
    <property type="entry name" value="PXA"/>
    <property type="match status" value="1"/>
</dbReference>
<evidence type="ECO:0000313" key="3">
    <source>
        <dbReference type="EMBL" id="GJN92597.1"/>
    </source>
</evidence>
<dbReference type="Proteomes" id="UP001342314">
    <property type="component" value="Unassembled WGS sequence"/>
</dbReference>